<dbReference type="Gene3D" id="3.80.10.10">
    <property type="entry name" value="Ribonuclease Inhibitor"/>
    <property type="match status" value="1"/>
</dbReference>
<keyword evidence="1" id="KW-0175">Coiled coil</keyword>
<name>A0A0D0CIH5_9AGAR</name>
<dbReference type="SUPFAM" id="SSF52047">
    <property type="entry name" value="RNI-like"/>
    <property type="match status" value="1"/>
</dbReference>
<organism evidence="2 3">
    <name type="scientific">Collybiopsis luxurians FD-317 M1</name>
    <dbReference type="NCBI Taxonomy" id="944289"/>
    <lineage>
        <taxon>Eukaryota</taxon>
        <taxon>Fungi</taxon>
        <taxon>Dikarya</taxon>
        <taxon>Basidiomycota</taxon>
        <taxon>Agaricomycotina</taxon>
        <taxon>Agaricomycetes</taxon>
        <taxon>Agaricomycetidae</taxon>
        <taxon>Agaricales</taxon>
        <taxon>Marasmiineae</taxon>
        <taxon>Omphalotaceae</taxon>
        <taxon>Collybiopsis</taxon>
        <taxon>Collybiopsis luxurians</taxon>
    </lineage>
</organism>
<gene>
    <name evidence="2" type="ORF">GYMLUDRAFT_72703</name>
</gene>
<accession>A0A0D0CIH5</accession>
<reference evidence="2 3" key="1">
    <citation type="submission" date="2014-04" db="EMBL/GenBank/DDBJ databases">
        <title>Evolutionary Origins and Diversification of the Mycorrhizal Mutualists.</title>
        <authorList>
            <consortium name="DOE Joint Genome Institute"/>
            <consortium name="Mycorrhizal Genomics Consortium"/>
            <person name="Kohler A."/>
            <person name="Kuo A."/>
            <person name="Nagy L.G."/>
            <person name="Floudas D."/>
            <person name="Copeland A."/>
            <person name="Barry K.W."/>
            <person name="Cichocki N."/>
            <person name="Veneault-Fourrey C."/>
            <person name="LaButti K."/>
            <person name="Lindquist E.A."/>
            <person name="Lipzen A."/>
            <person name="Lundell T."/>
            <person name="Morin E."/>
            <person name="Murat C."/>
            <person name="Riley R."/>
            <person name="Ohm R."/>
            <person name="Sun H."/>
            <person name="Tunlid A."/>
            <person name="Henrissat B."/>
            <person name="Grigoriev I.V."/>
            <person name="Hibbett D.S."/>
            <person name="Martin F."/>
        </authorList>
    </citation>
    <scope>NUCLEOTIDE SEQUENCE [LARGE SCALE GENOMIC DNA]</scope>
    <source>
        <strain evidence="2 3">FD-317 M1</strain>
    </source>
</reference>
<dbReference type="AlphaFoldDB" id="A0A0D0CIH5"/>
<dbReference type="InterPro" id="IPR036047">
    <property type="entry name" value="F-box-like_dom_sf"/>
</dbReference>
<dbReference type="Gene3D" id="1.20.1280.50">
    <property type="match status" value="1"/>
</dbReference>
<feature type="coiled-coil region" evidence="1">
    <location>
        <begin position="9"/>
        <end position="36"/>
    </location>
</feature>
<dbReference type="SUPFAM" id="SSF81383">
    <property type="entry name" value="F-box domain"/>
    <property type="match status" value="1"/>
</dbReference>
<dbReference type="Proteomes" id="UP000053593">
    <property type="component" value="Unassembled WGS sequence"/>
</dbReference>
<evidence type="ECO:0000256" key="1">
    <source>
        <dbReference type="SAM" id="Coils"/>
    </source>
</evidence>
<proteinExistence type="predicted"/>
<dbReference type="InterPro" id="IPR032675">
    <property type="entry name" value="LRR_dom_sf"/>
</dbReference>
<dbReference type="EMBL" id="KN834767">
    <property type="protein sequence ID" value="KIK62474.1"/>
    <property type="molecule type" value="Genomic_DNA"/>
</dbReference>
<evidence type="ECO:0000313" key="2">
    <source>
        <dbReference type="EMBL" id="KIK62474.1"/>
    </source>
</evidence>
<dbReference type="HOGENOM" id="CLU_020999_3_2_1"/>
<sequence>MDHDTKVAIESLDSQLNTLRSKRADILQQLEQVDCEICEAEIKRARIHNNLVPISRLPSELLSYIFLICQQDFPSFHILASRVCNHWRNLAQSTPLLWADIRIRLDHESRVPSLLHKLEIWLDRSGPTSPYAVRIYVECKNLDFSSFLKLLTAHISRCYMLYISAALHTRAYLLLRQYFESLYAPQLEYLGLHVNFVDNAPHERVLSATPLIFKEGVPLLRYLSLSGLAAPLCPPSSGTITTLHLDGVHMMALTALNFKEILSATPGLVNLSLLGIIVNESAESSPTSAVKLPRLRSLRFRPIPRDSNSTALLSALPLKQLDSLVLCEVDGLGQFQFPNVKNLCLYDCSFGIEQIGHIMLAFSTVESLTVEYSSLVYMALAIEGEPVWWPKLRTLCVREMAAREAAMLLRMVRCRQSVQHTLQAVWMDDSSRRRAHTSKVLDDLKSLTNVHRASLSPEPWPAGSIFDEVDGFWDAY</sequence>
<evidence type="ECO:0008006" key="4">
    <source>
        <dbReference type="Google" id="ProtNLM"/>
    </source>
</evidence>
<evidence type="ECO:0000313" key="3">
    <source>
        <dbReference type="Proteomes" id="UP000053593"/>
    </source>
</evidence>
<dbReference type="OrthoDB" id="3203373at2759"/>
<protein>
    <recommendedName>
        <fullName evidence="4">F-box domain-containing protein</fullName>
    </recommendedName>
</protein>
<keyword evidence="3" id="KW-1185">Reference proteome</keyword>